<evidence type="ECO:0000256" key="1">
    <source>
        <dbReference type="SAM" id="MobiDB-lite"/>
    </source>
</evidence>
<reference evidence="2 3" key="1">
    <citation type="journal article" date="2016" name="Mol. Biol. Evol.">
        <title>Comparative Genomics of Early-Diverging Mushroom-Forming Fungi Provides Insights into the Origins of Lignocellulose Decay Capabilities.</title>
        <authorList>
            <person name="Nagy L.G."/>
            <person name="Riley R."/>
            <person name="Tritt A."/>
            <person name="Adam C."/>
            <person name="Daum C."/>
            <person name="Floudas D."/>
            <person name="Sun H."/>
            <person name="Yadav J.S."/>
            <person name="Pangilinan J."/>
            <person name="Larsson K.H."/>
            <person name="Matsuura K."/>
            <person name="Barry K."/>
            <person name="Labutti K."/>
            <person name="Kuo R."/>
            <person name="Ohm R.A."/>
            <person name="Bhattacharya S.S."/>
            <person name="Shirouzu T."/>
            <person name="Yoshinaga Y."/>
            <person name="Martin F.M."/>
            <person name="Grigoriev I.V."/>
            <person name="Hibbett D.S."/>
        </authorList>
    </citation>
    <scope>NUCLEOTIDE SEQUENCE [LARGE SCALE GENOMIC DNA]</scope>
    <source>
        <strain evidence="2 3">CBS 109695</strain>
    </source>
</reference>
<feature type="compositionally biased region" description="Low complexity" evidence="1">
    <location>
        <begin position="64"/>
        <end position="82"/>
    </location>
</feature>
<organism evidence="2 3">
    <name type="scientific">Athelia psychrophila</name>
    <dbReference type="NCBI Taxonomy" id="1759441"/>
    <lineage>
        <taxon>Eukaryota</taxon>
        <taxon>Fungi</taxon>
        <taxon>Dikarya</taxon>
        <taxon>Basidiomycota</taxon>
        <taxon>Agaricomycotina</taxon>
        <taxon>Agaricomycetes</taxon>
        <taxon>Agaricomycetidae</taxon>
        <taxon>Atheliales</taxon>
        <taxon>Atheliaceae</taxon>
        <taxon>Athelia</taxon>
    </lineage>
</organism>
<name>A0A166D256_9AGAM</name>
<accession>A0A166D256</accession>
<feature type="region of interest" description="Disordered" evidence="1">
    <location>
        <begin position="29"/>
        <end position="82"/>
    </location>
</feature>
<keyword evidence="3" id="KW-1185">Reference proteome</keyword>
<gene>
    <name evidence="2" type="ORF">FIBSPDRAFT_114482</name>
</gene>
<evidence type="ECO:0000313" key="2">
    <source>
        <dbReference type="EMBL" id="KZP14233.1"/>
    </source>
</evidence>
<dbReference type="EMBL" id="KV417620">
    <property type="protein sequence ID" value="KZP14233.1"/>
    <property type="molecule type" value="Genomic_DNA"/>
</dbReference>
<dbReference type="AlphaFoldDB" id="A0A166D256"/>
<sequence>MPVRAFGVASSSNPAPLLLARARYTRPLPRTSSSWLSPSLPPSSSATPPSHATRRRSATPGPRSPSSLTVPSSSTTPWSASSAAPVQQHDIYLQGTASWDRAKQLCTRPACSGCRGRMSGLFYYGVTSKSSAGMIYVLPSTCSAWSCWARQRATMGVGMRRASWAVQRWR</sequence>
<evidence type="ECO:0000313" key="3">
    <source>
        <dbReference type="Proteomes" id="UP000076532"/>
    </source>
</evidence>
<proteinExistence type="predicted"/>
<protein>
    <submittedName>
        <fullName evidence="2">Uncharacterized protein</fullName>
    </submittedName>
</protein>
<dbReference type="Proteomes" id="UP000076532">
    <property type="component" value="Unassembled WGS sequence"/>
</dbReference>
<feature type="compositionally biased region" description="Low complexity" evidence="1">
    <location>
        <begin position="29"/>
        <end position="51"/>
    </location>
</feature>